<keyword evidence="4" id="KW-1185">Reference proteome</keyword>
<protein>
    <recommendedName>
        <fullName evidence="5">DUF2399 domain-containing protein</fullName>
    </recommendedName>
</protein>
<name>A0A6P1BK06_9BRAD</name>
<reference evidence="3 4" key="1">
    <citation type="journal article" date="2020" name="Arch. Microbiol.">
        <title>Bradyrhizobium uaiense sp. nov., a new highly efficient cowpea symbiont.</title>
        <authorList>
            <person name="Cabral Michel D."/>
            <person name="Azarias Guimaraes A."/>
            <person name="Martins da Costa E."/>
            <person name="Soares de Carvalho T."/>
            <person name="Balsanelli E."/>
            <person name="Willems A."/>
            <person name="Maltempi de Souza E."/>
            <person name="de Souza Moreira F.M."/>
        </authorList>
    </citation>
    <scope>NUCLEOTIDE SEQUENCE [LARGE SCALE GENOMIC DNA]</scope>
    <source>
        <strain evidence="3 4">UFLA 03-164</strain>
    </source>
</reference>
<dbReference type="InterPro" id="IPR024537">
    <property type="entry name" value="DUF3322"/>
</dbReference>
<dbReference type="AlphaFoldDB" id="A0A6P1BK06"/>
<evidence type="ECO:0000313" key="4">
    <source>
        <dbReference type="Proteomes" id="UP000468531"/>
    </source>
</evidence>
<sequence length="415" mass="45661">MTVAADVIPRWKTPKDFELWLARRVERWVSVELRTPGAVPETFTISTPGLTAALVSEHFPVIRAWCISWQEAAARSADVEIEYEDWNTRNFGRVRIPCSARVTSVDGVARLLKRSADLSKARRRCQALATHDARLSLLADHWPAIVAMPEGDFDIVCRFVAHILQSSVSLIRLREVACAGMHTKFLEQNRGLVGPIMLALGIPGNASAKSWAGKLGFIDDETALFEIRDLDGHLLPYVHFALPASSLVSSPLSPQSNAGLHGAIVVENLATFRALPSVPGVIAIFGRGDAVRVLAAASWLAACPLLYAGDLDHAGFQMVAALRRGGLFHLETAFMDAATAYRLRPYWVADTSRPGSEGAYVGLREEESDAQRMMAEGPWRLEQERIAFDIWVDRLRIWRAQTDKAPAVTSDGTQS</sequence>
<feature type="domain" description="DUF3322" evidence="2">
    <location>
        <begin position="22"/>
        <end position="194"/>
    </location>
</feature>
<comment type="caution">
    <text evidence="3">The sequence shown here is derived from an EMBL/GenBank/DDBJ whole genome shotgun (WGS) entry which is preliminary data.</text>
</comment>
<evidence type="ECO:0008006" key="5">
    <source>
        <dbReference type="Google" id="ProtNLM"/>
    </source>
</evidence>
<organism evidence="3 4">
    <name type="scientific">Bradyrhizobium uaiense</name>
    <dbReference type="NCBI Taxonomy" id="2594946"/>
    <lineage>
        <taxon>Bacteria</taxon>
        <taxon>Pseudomonadati</taxon>
        <taxon>Pseudomonadota</taxon>
        <taxon>Alphaproteobacteria</taxon>
        <taxon>Hyphomicrobiales</taxon>
        <taxon>Nitrobacteraceae</taxon>
        <taxon>Bradyrhizobium</taxon>
    </lineage>
</organism>
<feature type="domain" description="Wadjet protein JetD C-terminal" evidence="1">
    <location>
        <begin position="258"/>
        <end position="393"/>
    </location>
</feature>
<proteinExistence type="predicted"/>
<evidence type="ECO:0000259" key="1">
    <source>
        <dbReference type="Pfam" id="PF09983"/>
    </source>
</evidence>
<dbReference type="RefSeq" id="WP_163155735.1">
    <property type="nucleotide sequence ID" value="NZ_VKHP01000073.1"/>
</dbReference>
<dbReference type="InterPro" id="IPR024534">
    <property type="entry name" value="JetD_C"/>
</dbReference>
<accession>A0A6P1BK06</accession>
<evidence type="ECO:0000313" key="3">
    <source>
        <dbReference type="EMBL" id="NEU97911.1"/>
    </source>
</evidence>
<gene>
    <name evidence="3" type="ORF">FNJ47_19265</name>
</gene>
<dbReference type="EMBL" id="VKHP01000073">
    <property type="protein sequence ID" value="NEU97911.1"/>
    <property type="molecule type" value="Genomic_DNA"/>
</dbReference>
<dbReference type="Pfam" id="PF11795">
    <property type="entry name" value="DUF3322"/>
    <property type="match status" value="1"/>
</dbReference>
<dbReference type="Proteomes" id="UP000468531">
    <property type="component" value="Unassembled WGS sequence"/>
</dbReference>
<evidence type="ECO:0000259" key="2">
    <source>
        <dbReference type="Pfam" id="PF11795"/>
    </source>
</evidence>
<dbReference type="Pfam" id="PF09983">
    <property type="entry name" value="JetD_C"/>
    <property type="match status" value="1"/>
</dbReference>